<dbReference type="Proteomes" id="UP000639772">
    <property type="component" value="Chromosome 1"/>
</dbReference>
<organism evidence="1 2">
    <name type="scientific">Vanilla planifolia</name>
    <name type="common">Vanilla</name>
    <dbReference type="NCBI Taxonomy" id="51239"/>
    <lineage>
        <taxon>Eukaryota</taxon>
        <taxon>Viridiplantae</taxon>
        <taxon>Streptophyta</taxon>
        <taxon>Embryophyta</taxon>
        <taxon>Tracheophyta</taxon>
        <taxon>Spermatophyta</taxon>
        <taxon>Magnoliopsida</taxon>
        <taxon>Liliopsida</taxon>
        <taxon>Asparagales</taxon>
        <taxon>Orchidaceae</taxon>
        <taxon>Vanilloideae</taxon>
        <taxon>Vanilleae</taxon>
        <taxon>Vanilla</taxon>
    </lineage>
</organism>
<reference evidence="1 2" key="1">
    <citation type="journal article" date="2020" name="Nat. Food">
        <title>A phased Vanilla planifolia genome enables genetic improvement of flavour and production.</title>
        <authorList>
            <person name="Hasing T."/>
            <person name="Tang H."/>
            <person name="Brym M."/>
            <person name="Khazi F."/>
            <person name="Huang T."/>
            <person name="Chambers A.H."/>
        </authorList>
    </citation>
    <scope>NUCLEOTIDE SEQUENCE [LARGE SCALE GENOMIC DNA]</scope>
    <source>
        <tissue evidence="1">Leaf</tissue>
    </source>
</reference>
<gene>
    <name evidence="1" type="ORF">HPP92_002523</name>
</gene>
<evidence type="ECO:0000313" key="2">
    <source>
        <dbReference type="Proteomes" id="UP000639772"/>
    </source>
</evidence>
<accession>A0A835VMU8</accession>
<evidence type="ECO:0000313" key="1">
    <source>
        <dbReference type="EMBL" id="KAG0502451.1"/>
    </source>
</evidence>
<sequence length="71" mass="8474">MICFLEDRIKIIWGTSLLIIGEIVNNYDYPHVGGWWDAKYDKQSLKRLKTKKSSKDQRRVEANAWVVYKEK</sequence>
<dbReference type="AlphaFoldDB" id="A0A835VMU8"/>
<proteinExistence type="predicted"/>
<protein>
    <submittedName>
        <fullName evidence="1">Uncharacterized protein</fullName>
    </submittedName>
</protein>
<dbReference type="EMBL" id="JADCNM010000001">
    <property type="protein sequence ID" value="KAG0502451.1"/>
    <property type="molecule type" value="Genomic_DNA"/>
</dbReference>
<name>A0A835VMU8_VANPL</name>
<comment type="caution">
    <text evidence="1">The sequence shown here is derived from an EMBL/GenBank/DDBJ whole genome shotgun (WGS) entry which is preliminary data.</text>
</comment>